<evidence type="ECO:0000256" key="2">
    <source>
        <dbReference type="ARBA" id="ARBA00022963"/>
    </source>
</evidence>
<accession>A0A202ECT8</accession>
<dbReference type="InterPro" id="IPR025202">
    <property type="entry name" value="PLD-like_dom"/>
</dbReference>
<evidence type="ECO:0000256" key="5">
    <source>
        <dbReference type="SAM" id="Phobius"/>
    </source>
</evidence>
<dbReference type="EMBL" id="MWPH01000001">
    <property type="protein sequence ID" value="OVE86042.1"/>
    <property type="molecule type" value="Genomic_DNA"/>
</dbReference>
<keyword evidence="5" id="KW-0472">Membrane</keyword>
<name>A0A202ECT8_9EURY</name>
<organism evidence="7 8">
    <name type="scientific">Natronolimnobius baerhuensis</name>
    <dbReference type="NCBI Taxonomy" id="253108"/>
    <lineage>
        <taxon>Archaea</taxon>
        <taxon>Methanobacteriati</taxon>
        <taxon>Methanobacteriota</taxon>
        <taxon>Stenosarchaea group</taxon>
        <taxon>Halobacteria</taxon>
        <taxon>Halobacteriales</taxon>
        <taxon>Natrialbaceae</taxon>
        <taxon>Natronolimnobius</taxon>
    </lineage>
</organism>
<comment type="caution">
    <text evidence="7">The sequence shown here is derived from an EMBL/GenBank/DDBJ whole genome shotgun (WGS) entry which is preliminary data.</text>
</comment>
<feature type="domain" description="PLD phosphodiesterase" evidence="6">
    <location>
        <begin position="517"/>
        <end position="544"/>
    </location>
</feature>
<keyword evidence="5" id="KW-0812">Transmembrane</keyword>
<evidence type="ECO:0000259" key="6">
    <source>
        <dbReference type="PROSITE" id="PS50035"/>
    </source>
</evidence>
<keyword evidence="1" id="KW-0378">Hydrolase</keyword>
<dbReference type="Pfam" id="PF13091">
    <property type="entry name" value="PLDc_2"/>
    <property type="match status" value="2"/>
</dbReference>
<dbReference type="InterPro" id="IPR001736">
    <property type="entry name" value="PLipase_D/transphosphatidylase"/>
</dbReference>
<dbReference type="RefSeq" id="WP_087714079.1">
    <property type="nucleotide sequence ID" value="NZ_MWPH01000001.1"/>
</dbReference>
<protein>
    <submittedName>
        <fullName evidence="7">Phospholipase</fullName>
    </submittedName>
</protein>
<keyword evidence="3" id="KW-0443">Lipid metabolism</keyword>
<evidence type="ECO:0000313" key="8">
    <source>
        <dbReference type="Proteomes" id="UP000196084"/>
    </source>
</evidence>
<keyword evidence="5" id="KW-1133">Transmembrane helix</keyword>
<feature type="region of interest" description="Disordered" evidence="4">
    <location>
        <begin position="64"/>
        <end position="84"/>
    </location>
</feature>
<evidence type="ECO:0000256" key="3">
    <source>
        <dbReference type="ARBA" id="ARBA00023098"/>
    </source>
</evidence>
<dbReference type="AlphaFoldDB" id="A0A202ECT8"/>
<dbReference type="SMART" id="SM00155">
    <property type="entry name" value="PLDc"/>
    <property type="match status" value="2"/>
</dbReference>
<reference evidence="7 8" key="1">
    <citation type="submission" date="2017-02" db="EMBL/GenBank/DDBJ databases">
        <title>Natronthermophilus aegyptiacus gen. nov.,sp. nov., an aerobic, extremely halophilic alkalithermophilic archaeon isolated from the athalassohaline Wadi An Natrun, Egypt.</title>
        <authorList>
            <person name="Zhao B."/>
        </authorList>
    </citation>
    <scope>NUCLEOTIDE SEQUENCE [LARGE SCALE GENOMIC DNA]</scope>
    <source>
        <strain evidence="7 8">CGMCC 1.3597</strain>
    </source>
</reference>
<dbReference type="InterPro" id="IPR051406">
    <property type="entry name" value="PLD_domain"/>
</dbReference>
<dbReference type="CDD" id="cd09128">
    <property type="entry name" value="PLDc_unchar1_2"/>
    <property type="match status" value="1"/>
</dbReference>
<evidence type="ECO:0000256" key="4">
    <source>
        <dbReference type="SAM" id="MobiDB-lite"/>
    </source>
</evidence>
<feature type="transmembrane region" description="Helical" evidence="5">
    <location>
        <begin position="581"/>
        <end position="602"/>
    </location>
</feature>
<gene>
    <name evidence="7" type="ORF">B2G88_04395</name>
</gene>
<dbReference type="PROSITE" id="PS50035">
    <property type="entry name" value="PLD"/>
    <property type="match status" value="1"/>
</dbReference>
<proteinExistence type="predicted"/>
<sequence>MGRYVALCLLVLVVIGTGGALTSIAATSTLEAGTHHDVIRHGAATGDSLDDPACPRAQIAQARGENAATGHTAVADAGSHSSASDHQAAPQIVELYPNPTTYGNAGEYLVLETPPKTTLENWSLTDGHTTARLPNETVSGRVAVSMNATETAQLTDERVLELEGTLRLAVDGDTLTLRADGDPVDQVSYERAPLADQWYRTAHSAPASATAQTPTDADGQWWPRDATCLPVSSAEVESATVFVLPDGPDIPLETIREAEDRLLLAGYTLTSESVADELVAAHERGVDVAVLLESGPVGGTPETTESLLEMLEENGVEVRATGGEGARYRYHHPKYAVADDHVLVMSENWNPSGVGGESSRGWGVSLEDEALAADLETVFDTDFAGWDTASNAAYRANATFVDDEANTGQSFPATHDPESVPVESAELLVAPDNAEGRLNELLAGADEEILIKQASLDADLSLVDTALKAADDGVDVKLLLDSTWYHEDENAAVATELEQAVDNDASLEARLLEDTSSFEKIHAKGVIIDREVAVVGSANWNENAFQNNREVLVALHGEAAASYYATVFEDDWDGDTSRLPFGLSLTVIIALIIAAFVGHRYLRFGDEH</sequence>
<keyword evidence="8" id="KW-1185">Reference proteome</keyword>
<keyword evidence="2" id="KW-0442">Lipid degradation</keyword>
<dbReference type="PANTHER" id="PTHR43856:SF1">
    <property type="entry name" value="MITOCHONDRIAL CARDIOLIPIN HYDROLASE"/>
    <property type="match status" value="1"/>
</dbReference>
<dbReference type="Proteomes" id="UP000196084">
    <property type="component" value="Unassembled WGS sequence"/>
</dbReference>
<evidence type="ECO:0000256" key="1">
    <source>
        <dbReference type="ARBA" id="ARBA00022801"/>
    </source>
</evidence>
<dbReference type="GO" id="GO:0016891">
    <property type="term" value="F:RNA endonuclease activity producing 5'-phosphomonoesters, hydrolytic mechanism"/>
    <property type="evidence" value="ECO:0007669"/>
    <property type="project" value="TreeGrafter"/>
</dbReference>
<dbReference type="Gene3D" id="3.30.870.10">
    <property type="entry name" value="Endonuclease Chain A"/>
    <property type="match status" value="2"/>
</dbReference>
<dbReference type="PANTHER" id="PTHR43856">
    <property type="entry name" value="CARDIOLIPIN HYDROLASE"/>
    <property type="match status" value="1"/>
</dbReference>
<evidence type="ECO:0000313" key="7">
    <source>
        <dbReference type="EMBL" id="OVE86042.1"/>
    </source>
</evidence>
<dbReference type="OrthoDB" id="31343at2157"/>
<feature type="compositionally biased region" description="Low complexity" evidence="4">
    <location>
        <begin position="73"/>
        <end position="84"/>
    </location>
</feature>
<dbReference type="SUPFAM" id="SSF56024">
    <property type="entry name" value="Phospholipase D/nuclease"/>
    <property type="match status" value="2"/>
</dbReference>
<dbReference type="GO" id="GO:0016042">
    <property type="term" value="P:lipid catabolic process"/>
    <property type="evidence" value="ECO:0007669"/>
    <property type="project" value="UniProtKB-KW"/>
</dbReference>